<gene>
    <name evidence="2" type="ORF">C3744_29800</name>
</gene>
<dbReference type="Proteomes" id="UP000256519">
    <property type="component" value="Unassembled WGS sequence"/>
</dbReference>
<reference evidence="2 3" key="1">
    <citation type="journal article" date="2018" name="Appl. Environ. Microbiol.">
        <title>Antimicrobial susceptibility testing and tentative epidemiological cut-off values of five Bacillus species relevant for use as animal feed additives or for plant protection.</title>
        <authorList>
            <person name="Agerso Y."/>
            <person name="Stuer-Lauridsen B."/>
            <person name="Bjerre K."/>
            <person name="Jensen M.G."/>
            <person name="Johansen E."/>
            <person name="Bennedsen M."/>
            <person name="Brockmann E."/>
            <person name="Nielsen B."/>
        </authorList>
    </citation>
    <scope>NUCLEOTIDE SEQUENCE [LARGE SCALE GENOMIC DNA]</scope>
    <source>
        <strain evidence="2 3">CHCC20162</strain>
    </source>
</reference>
<proteinExistence type="predicted"/>
<accession>A0A3D8WT22</accession>
<dbReference type="Pfam" id="PF14478">
    <property type="entry name" value="DUF4430"/>
    <property type="match status" value="1"/>
</dbReference>
<protein>
    <recommendedName>
        <fullName evidence="1">Transcobalamin-like C-terminal domain-containing protein</fullName>
    </recommendedName>
</protein>
<evidence type="ECO:0000313" key="3">
    <source>
        <dbReference type="Proteomes" id="UP000256519"/>
    </source>
</evidence>
<evidence type="ECO:0000259" key="1">
    <source>
        <dbReference type="Pfam" id="PF14478"/>
    </source>
</evidence>
<feature type="domain" description="Transcobalamin-like C-terminal" evidence="1">
    <location>
        <begin position="60"/>
        <end position="125"/>
    </location>
</feature>
<dbReference type="InterPro" id="IPR027954">
    <property type="entry name" value="Transcobalamin-like_C"/>
</dbReference>
<dbReference type="Gene3D" id="2.170.130.30">
    <property type="match status" value="1"/>
</dbReference>
<sequence length="134" mass="15393">MKNTSKGDSKMLIKKILISLPLFLFFVYSPTNALEMTSTFRIVNDKNVTIASKEVSFQEGETLYEVTKRAFNIEESQGNIISINGIHSIPKKNIHWAVFVNRNFIELGLDEVTLNENDDVVWALKNWDNQEILK</sequence>
<evidence type="ECO:0000313" key="2">
    <source>
        <dbReference type="EMBL" id="RDZ05227.1"/>
    </source>
</evidence>
<organism evidence="2 3">
    <name type="scientific">Priestia megaterium</name>
    <name type="common">Bacillus megaterium</name>
    <dbReference type="NCBI Taxonomy" id="1404"/>
    <lineage>
        <taxon>Bacteria</taxon>
        <taxon>Bacillati</taxon>
        <taxon>Bacillota</taxon>
        <taxon>Bacilli</taxon>
        <taxon>Bacillales</taxon>
        <taxon>Bacillaceae</taxon>
        <taxon>Priestia</taxon>
    </lineage>
</organism>
<comment type="caution">
    <text evidence="2">The sequence shown here is derived from an EMBL/GenBank/DDBJ whole genome shotgun (WGS) entry which is preliminary data.</text>
</comment>
<name>A0A3D8WT22_PRIMG</name>
<dbReference type="AlphaFoldDB" id="A0A3D8WT22"/>
<dbReference type="EMBL" id="PQWM01000085">
    <property type="protein sequence ID" value="RDZ05227.1"/>
    <property type="molecule type" value="Genomic_DNA"/>
</dbReference>